<dbReference type="InterPro" id="IPR001110">
    <property type="entry name" value="UPF0012_CS"/>
</dbReference>
<dbReference type="EMBL" id="BAAARV010000040">
    <property type="protein sequence ID" value="GAA2357659.1"/>
    <property type="molecule type" value="Genomic_DNA"/>
</dbReference>
<comment type="similarity">
    <text evidence="1">Belongs to the carbon-nitrogen hydrolase superfamily. NIT1/NIT2 family.</text>
</comment>
<dbReference type="Proteomes" id="UP001501444">
    <property type="component" value="Unassembled WGS sequence"/>
</dbReference>
<comment type="caution">
    <text evidence="3">The sequence shown here is derived from an EMBL/GenBank/DDBJ whole genome shotgun (WGS) entry which is preliminary data.</text>
</comment>
<dbReference type="PANTHER" id="PTHR23088:SF27">
    <property type="entry name" value="DEAMINATED GLUTATHIONE AMIDASE"/>
    <property type="match status" value="1"/>
</dbReference>
<dbReference type="PANTHER" id="PTHR23088">
    <property type="entry name" value="NITRILASE-RELATED"/>
    <property type="match status" value="1"/>
</dbReference>
<name>A0ABN3GRI4_9ACTN</name>
<protein>
    <submittedName>
        <fullName evidence="3">Carbon-nitrogen hydrolase family protein</fullName>
    </submittedName>
</protein>
<organism evidence="3 4">
    <name type="scientific">Dactylosporangium salmoneum</name>
    <dbReference type="NCBI Taxonomy" id="53361"/>
    <lineage>
        <taxon>Bacteria</taxon>
        <taxon>Bacillati</taxon>
        <taxon>Actinomycetota</taxon>
        <taxon>Actinomycetes</taxon>
        <taxon>Micromonosporales</taxon>
        <taxon>Micromonosporaceae</taxon>
        <taxon>Dactylosporangium</taxon>
    </lineage>
</organism>
<dbReference type="InterPro" id="IPR036526">
    <property type="entry name" value="C-N_Hydrolase_sf"/>
</dbReference>
<proteinExistence type="inferred from homology"/>
<sequence>MTVGGAAAGSLRVGVTQWHATADVEANLKIALDLVGRAAADGARLVVLPENGLLLGTNAQMRARPLAEDGPEVTALAEAAAAHGVTVVLGGMKNATPDGVFNSAVVLGPDGRLLGRYDKIHLFDARVGGQSFEASSVEQAGAQPVLLDLGGTLVGLTICYDVRFPELARALALAGAEVLLVPSAFTYLTGRAHWHTLLRARAIENGCYVVAPATVRSPSGAGHDPFETYGHALAVSPWGDVLLDLEERSPAVEVVELDLAAARDVRASLPVLAGTKPVAYRTSPQTISVPILEEQR</sequence>
<dbReference type="GO" id="GO:0016787">
    <property type="term" value="F:hydrolase activity"/>
    <property type="evidence" value="ECO:0007669"/>
    <property type="project" value="UniProtKB-KW"/>
</dbReference>
<dbReference type="Gene3D" id="3.60.110.10">
    <property type="entry name" value="Carbon-nitrogen hydrolase"/>
    <property type="match status" value="1"/>
</dbReference>
<accession>A0ABN3GRI4</accession>
<evidence type="ECO:0000256" key="1">
    <source>
        <dbReference type="ARBA" id="ARBA00010613"/>
    </source>
</evidence>
<keyword evidence="3" id="KW-0378">Hydrolase</keyword>
<dbReference type="Pfam" id="PF00795">
    <property type="entry name" value="CN_hydrolase"/>
    <property type="match status" value="1"/>
</dbReference>
<evidence type="ECO:0000313" key="3">
    <source>
        <dbReference type="EMBL" id="GAA2357659.1"/>
    </source>
</evidence>
<evidence type="ECO:0000259" key="2">
    <source>
        <dbReference type="PROSITE" id="PS50263"/>
    </source>
</evidence>
<dbReference type="PROSITE" id="PS01227">
    <property type="entry name" value="UPF0012"/>
    <property type="match status" value="1"/>
</dbReference>
<feature type="domain" description="CN hydrolase" evidence="2">
    <location>
        <begin position="11"/>
        <end position="259"/>
    </location>
</feature>
<evidence type="ECO:0000313" key="4">
    <source>
        <dbReference type="Proteomes" id="UP001501444"/>
    </source>
</evidence>
<dbReference type="InterPro" id="IPR003010">
    <property type="entry name" value="C-N_Hydrolase"/>
</dbReference>
<dbReference type="PROSITE" id="PS50263">
    <property type="entry name" value="CN_HYDROLASE"/>
    <property type="match status" value="1"/>
</dbReference>
<reference evidence="3 4" key="1">
    <citation type="journal article" date="2019" name="Int. J. Syst. Evol. Microbiol.">
        <title>The Global Catalogue of Microorganisms (GCM) 10K type strain sequencing project: providing services to taxonomists for standard genome sequencing and annotation.</title>
        <authorList>
            <consortium name="The Broad Institute Genomics Platform"/>
            <consortium name="The Broad Institute Genome Sequencing Center for Infectious Disease"/>
            <person name="Wu L."/>
            <person name="Ma J."/>
        </authorList>
    </citation>
    <scope>NUCLEOTIDE SEQUENCE [LARGE SCALE GENOMIC DNA]</scope>
    <source>
        <strain evidence="3 4">JCM 3272</strain>
    </source>
</reference>
<keyword evidence="4" id="KW-1185">Reference proteome</keyword>
<gene>
    <name evidence="3" type="ORF">GCM10010170_051070</name>
</gene>
<dbReference type="SUPFAM" id="SSF56317">
    <property type="entry name" value="Carbon-nitrogen hydrolase"/>
    <property type="match status" value="1"/>
</dbReference>